<dbReference type="EMBL" id="CAXKWB010040922">
    <property type="protein sequence ID" value="CAL4155817.1"/>
    <property type="molecule type" value="Genomic_DNA"/>
</dbReference>
<dbReference type="InterPro" id="IPR012334">
    <property type="entry name" value="Pectin_lyas_fold"/>
</dbReference>
<sequence length="511" mass="56723">VSGTQYVVDSELGNDNNSGIGAEDAFRTIQCCIEKLKLSEPGDECRIRSGRYHEVVDTSGLKGTHDKPFIIGGYGDERPIWDGTVPIQPESWSFNETTGICSASIQDDIFALLLDDDLLTPARWPNALWSDKTIFNNSHWGHCDKDSSYGHIIDDGYADLAESGIDATGSMAILNIGSWQTYVRPVLTHTSGSPDFTYNHDMRNLGWSVKHNQYYLEASLSLLDAPEEWFYDKATKILYFIPKEGVCPDPKSTTLRGRTIDYGLVIKDTTWLKISNMTFLAANINGYSTAWANKGAIKNTRINEIHLDSLKFKFPSSSHRMLGSTDEPKYTRLISMAHYRGSKVRGHVSVVNCTFEGSEGSALVHDGINNYIHNNFFAYNIFTGQIIDGEVTGGGVIHGNGYEEIVSQNTLMYNGGSEGIRPGHTSTVKLNHMVGHCAGKNQNDGSAIQVPRRAQTGANISHNWVHDSPKHGIRFDSPHPLNGRKEEPMDMLVIMLFGIPWTCLLKEIIIQ</sequence>
<dbReference type="SUPFAM" id="SSF51126">
    <property type="entry name" value="Pectin lyase-like"/>
    <property type="match status" value="1"/>
</dbReference>
<protein>
    <recommendedName>
        <fullName evidence="3">Right handed beta helix domain-containing protein</fullName>
    </recommendedName>
</protein>
<reference evidence="1 2" key="1">
    <citation type="submission" date="2024-05" db="EMBL/GenBank/DDBJ databases">
        <authorList>
            <person name="Wallberg A."/>
        </authorList>
    </citation>
    <scope>NUCLEOTIDE SEQUENCE [LARGE SCALE GENOMIC DNA]</scope>
</reference>
<keyword evidence="2" id="KW-1185">Reference proteome</keyword>
<feature type="non-terminal residue" evidence="1">
    <location>
        <position position="1"/>
    </location>
</feature>
<accession>A0AAV2S2Z4</accession>
<evidence type="ECO:0000313" key="1">
    <source>
        <dbReference type="EMBL" id="CAL4155817.1"/>
    </source>
</evidence>
<dbReference type="InterPro" id="IPR011050">
    <property type="entry name" value="Pectin_lyase_fold/virulence"/>
</dbReference>
<proteinExistence type="predicted"/>
<dbReference type="Gene3D" id="2.160.20.10">
    <property type="entry name" value="Single-stranded right-handed beta-helix, Pectin lyase-like"/>
    <property type="match status" value="1"/>
</dbReference>
<evidence type="ECO:0000313" key="2">
    <source>
        <dbReference type="Proteomes" id="UP001497623"/>
    </source>
</evidence>
<dbReference type="Proteomes" id="UP001497623">
    <property type="component" value="Unassembled WGS sequence"/>
</dbReference>
<dbReference type="PANTHER" id="PTHR36453">
    <property type="entry name" value="SECRETED PROTEIN-RELATED"/>
    <property type="match status" value="1"/>
</dbReference>
<dbReference type="PANTHER" id="PTHR36453:SF1">
    <property type="entry name" value="RIGHT HANDED BETA HELIX DOMAIN-CONTAINING PROTEIN"/>
    <property type="match status" value="1"/>
</dbReference>
<comment type="caution">
    <text evidence="1">The sequence shown here is derived from an EMBL/GenBank/DDBJ whole genome shotgun (WGS) entry which is preliminary data.</text>
</comment>
<name>A0AAV2S2Z4_MEGNR</name>
<evidence type="ECO:0008006" key="3">
    <source>
        <dbReference type="Google" id="ProtNLM"/>
    </source>
</evidence>
<organism evidence="1 2">
    <name type="scientific">Meganyctiphanes norvegica</name>
    <name type="common">Northern krill</name>
    <name type="synonym">Thysanopoda norvegica</name>
    <dbReference type="NCBI Taxonomy" id="48144"/>
    <lineage>
        <taxon>Eukaryota</taxon>
        <taxon>Metazoa</taxon>
        <taxon>Ecdysozoa</taxon>
        <taxon>Arthropoda</taxon>
        <taxon>Crustacea</taxon>
        <taxon>Multicrustacea</taxon>
        <taxon>Malacostraca</taxon>
        <taxon>Eumalacostraca</taxon>
        <taxon>Eucarida</taxon>
        <taxon>Euphausiacea</taxon>
        <taxon>Euphausiidae</taxon>
        <taxon>Meganyctiphanes</taxon>
    </lineage>
</organism>
<gene>
    <name evidence="1" type="ORF">MNOR_LOCUS31563</name>
</gene>
<dbReference type="AlphaFoldDB" id="A0AAV2S2Z4"/>